<dbReference type="RefSeq" id="XP_059602563.1">
    <property type="nucleotide sequence ID" value="XM_059744699.1"/>
</dbReference>
<accession>A0AAJ8BTA5</accession>
<evidence type="ECO:0000313" key="4">
    <source>
        <dbReference type="RefSeq" id="XP_059602563.1"/>
    </source>
</evidence>
<dbReference type="CDD" id="cd05233">
    <property type="entry name" value="SDR_c"/>
    <property type="match status" value="1"/>
</dbReference>
<dbReference type="KEGG" id="ang:An15g05250"/>
<reference evidence="4" key="2">
    <citation type="submission" date="2025-08" db="UniProtKB">
        <authorList>
            <consortium name="RefSeq"/>
        </authorList>
    </citation>
    <scope>IDENTIFICATION</scope>
</reference>
<dbReference type="Pfam" id="PF23441">
    <property type="entry name" value="SDR"/>
    <property type="match status" value="1"/>
</dbReference>
<dbReference type="Gene3D" id="3.40.50.720">
    <property type="entry name" value="NAD(P)-binding Rossmann-like Domain"/>
    <property type="match status" value="1"/>
</dbReference>
<dbReference type="VEuPathDB" id="FungiDB:An15g05250"/>
<sequence length="276" mass="29097">MATPSLISINKLANTRVLIIGGTSGIGFSVARAALEHGAYIIISSSNSQRVSSTISRLQTLYPDNVYTDHITGRPCDLGDQATHKQNLLSLLDYATSNDDTIERVLLNHIIYTAGTPPPRIPIASSETTASSFLALSTLRLLAPMLIGKHAKKYLVNHHTSSITFTSGLMAARPAAGLAVGGAAVGSALEGLTRGLAVELAPIRVNVVAPGAVETEIFERLGPAREAYMEAFRRGTLTGKVGRPEDVAEAYIWCMKDGFVTGQRLGSDGGALLKGA</sequence>
<dbReference type="GeneID" id="4988126"/>
<reference evidence="4" key="1">
    <citation type="submission" date="2025-02" db="EMBL/GenBank/DDBJ databases">
        <authorList>
            <consortium name="NCBI Genome Project"/>
        </authorList>
    </citation>
    <scope>NUCLEOTIDE SEQUENCE</scope>
</reference>
<dbReference type="PRINTS" id="PR00081">
    <property type="entry name" value="GDHRDH"/>
</dbReference>
<keyword evidence="3" id="KW-0560">Oxidoreductase</keyword>
<dbReference type="InterPro" id="IPR051122">
    <property type="entry name" value="SDR_DHRS6-like"/>
</dbReference>
<dbReference type="AlphaFoldDB" id="A0AAJ8BTA5"/>
<gene>
    <name evidence="4" type="ORF">An15g05250</name>
</gene>
<evidence type="ECO:0008006" key="5">
    <source>
        <dbReference type="Google" id="ProtNLM"/>
    </source>
</evidence>
<keyword evidence="2" id="KW-0521">NADP</keyword>
<dbReference type="PANTHER" id="PTHR43477:SF1">
    <property type="entry name" value="DIHYDROANTICAPSIN 7-DEHYDROGENASE"/>
    <property type="match status" value="1"/>
</dbReference>
<evidence type="ECO:0000256" key="2">
    <source>
        <dbReference type="ARBA" id="ARBA00022857"/>
    </source>
</evidence>
<organism evidence="4">
    <name type="scientific">Aspergillus niger</name>
    <dbReference type="NCBI Taxonomy" id="5061"/>
    <lineage>
        <taxon>Eukaryota</taxon>
        <taxon>Fungi</taxon>
        <taxon>Dikarya</taxon>
        <taxon>Ascomycota</taxon>
        <taxon>Pezizomycotina</taxon>
        <taxon>Eurotiomycetes</taxon>
        <taxon>Eurotiomycetidae</taxon>
        <taxon>Eurotiales</taxon>
        <taxon>Aspergillaceae</taxon>
        <taxon>Aspergillus</taxon>
        <taxon>Aspergillus subgen. Circumdati</taxon>
    </lineage>
</organism>
<dbReference type="InterPro" id="IPR036291">
    <property type="entry name" value="NAD(P)-bd_dom_sf"/>
</dbReference>
<dbReference type="InterPro" id="IPR002347">
    <property type="entry name" value="SDR_fam"/>
</dbReference>
<dbReference type="InterPro" id="IPR057571">
    <property type="entry name" value="SDR_PhqE-like"/>
</dbReference>
<dbReference type="SUPFAM" id="SSF51735">
    <property type="entry name" value="NAD(P)-binding Rossmann-fold domains"/>
    <property type="match status" value="1"/>
</dbReference>
<comment type="similarity">
    <text evidence="1">Belongs to the short-chain dehydrogenases/reductases (SDR) family.</text>
</comment>
<dbReference type="GO" id="GO:0016491">
    <property type="term" value="F:oxidoreductase activity"/>
    <property type="evidence" value="ECO:0007669"/>
    <property type="project" value="UniProtKB-KW"/>
</dbReference>
<name>A0AAJ8BTA5_ASPNG</name>
<proteinExistence type="inferred from homology"/>
<evidence type="ECO:0000256" key="3">
    <source>
        <dbReference type="ARBA" id="ARBA00023002"/>
    </source>
</evidence>
<evidence type="ECO:0000256" key="1">
    <source>
        <dbReference type="ARBA" id="ARBA00006484"/>
    </source>
</evidence>
<dbReference type="PANTHER" id="PTHR43477">
    <property type="entry name" value="DIHYDROANTICAPSIN 7-DEHYDROGENASE"/>
    <property type="match status" value="1"/>
</dbReference>
<protein>
    <recommendedName>
        <fullName evidence="5">Oxidoreductase</fullName>
    </recommendedName>
</protein>